<dbReference type="Gene3D" id="3.30.1330.60">
    <property type="entry name" value="OmpA-like domain"/>
    <property type="match status" value="1"/>
</dbReference>
<evidence type="ECO:0000256" key="2">
    <source>
        <dbReference type="ARBA" id="ARBA00022692"/>
    </source>
</evidence>
<keyword evidence="3 5" id="KW-0472">Membrane</keyword>
<accession>A0A1I1L684</accession>
<dbReference type="EMBL" id="FOLG01000007">
    <property type="protein sequence ID" value="SFC65923.1"/>
    <property type="molecule type" value="Genomic_DNA"/>
</dbReference>
<evidence type="ECO:0000259" key="6">
    <source>
        <dbReference type="Pfam" id="PF13677"/>
    </source>
</evidence>
<dbReference type="PANTHER" id="PTHR30329">
    <property type="entry name" value="STATOR ELEMENT OF FLAGELLAR MOTOR COMPLEX"/>
    <property type="match status" value="1"/>
</dbReference>
<dbReference type="InterPro" id="IPR036737">
    <property type="entry name" value="OmpA-like_sf"/>
</dbReference>
<dbReference type="GO" id="GO:0016020">
    <property type="term" value="C:membrane"/>
    <property type="evidence" value="ECO:0007669"/>
    <property type="project" value="UniProtKB-SubCell"/>
</dbReference>
<keyword evidence="8" id="KW-1185">Reference proteome</keyword>
<evidence type="ECO:0000256" key="4">
    <source>
        <dbReference type="SAM" id="MobiDB-lite"/>
    </source>
</evidence>
<dbReference type="Proteomes" id="UP000198728">
    <property type="component" value="Unassembled WGS sequence"/>
</dbReference>
<gene>
    <name evidence="7" type="ORF">SAMN04488094_107141</name>
</gene>
<dbReference type="AlphaFoldDB" id="A0A1I1L684"/>
<dbReference type="PANTHER" id="PTHR30329:SF21">
    <property type="entry name" value="LIPOPROTEIN YIAD-RELATED"/>
    <property type="match status" value="1"/>
</dbReference>
<dbReference type="STRING" id="441112.SAMN04488094_107141"/>
<evidence type="ECO:0000313" key="7">
    <source>
        <dbReference type="EMBL" id="SFC65923.1"/>
    </source>
</evidence>
<name>A0A1I1L684_9RHOB</name>
<keyword evidence="2 5" id="KW-0812">Transmembrane</keyword>
<evidence type="ECO:0000256" key="1">
    <source>
        <dbReference type="ARBA" id="ARBA00004370"/>
    </source>
</evidence>
<dbReference type="Pfam" id="PF13677">
    <property type="entry name" value="MotB_plug"/>
    <property type="match status" value="1"/>
</dbReference>
<dbReference type="InterPro" id="IPR025713">
    <property type="entry name" value="MotB-like_N_dom"/>
</dbReference>
<dbReference type="InterPro" id="IPR050330">
    <property type="entry name" value="Bact_OuterMem_StrucFunc"/>
</dbReference>
<organism evidence="7 8">
    <name type="scientific">Tropicimonas isoalkanivorans</name>
    <dbReference type="NCBI Taxonomy" id="441112"/>
    <lineage>
        <taxon>Bacteria</taxon>
        <taxon>Pseudomonadati</taxon>
        <taxon>Pseudomonadota</taxon>
        <taxon>Alphaproteobacteria</taxon>
        <taxon>Rhodobacterales</taxon>
        <taxon>Roseobacteraceae</taxon>
        <taxon>Tropicimonas</taxon>
    </lineage>
</organism>
<comment type="subcellular location">
    <subcellularLocation>
        <location evidence="1">Membrane</location>
    </subcellularLocation>
</comment>
<evidence type="ECO:0000313" key="8">
    <source>
        <dbReference type="Proteomes" id="UP000198728"/>
    </source>
</evidence>
<dbReference type="OrthoDB" id="7170686at2"/>
<keyword evidence="5" id="KW-1133">Transmembrane helix</keyword>
<evidence type="ECO:0000256" key="5">
    <source>
        <dbReference type="SAM" id="Phobius"/>
    </source>
</evidence>
<feature type="region of interest" description="Disordered" evidence="4">
    <location>
        <begin position="96"/>
        <end position="121"/>
    </location>
</feature>
<reference evidence="7 8" key="1">
    <citation type="submission" date="2016-10" db="EMBL/GenBank/DDBJ databases">
        <authorList>
            <person name="de Groot N.N."/>
        </authorList>
    </citation>
    <scope>NUCLEOTIDE SEQUENCE [LARGE SCALE GENOMIC DNA]</scope>
    <source>
        <strain evidence="7 8">DSM 19548</strain>
    </source>
</reference>
<proteinExistence type="predicted"/>
<protein>
    <submittedName>
        <fullName evidence="7">Chemotaxis protein MotB</fullName>
    </submittedName>
</protein>
<evidence type="ECO:0000256" key="3">
    <source>
        <dbReference type="ARBA" id="ARBA00023136"/>
    </source>
</evidence>
<feature type="domain" description="Motility protein B-like N-terminal" evidence="6">
    <location>
        <begin position="13"/>
        <end position="65"/>
    </location>
</feature>
<sequence length="272" mass="29656">MGANRNAPVIIRRKKVVAANGHHGGAWKVAYADFVTAMMAFFMLMWLLNATTEKQRQGLADYFSPTISLSPTSGGGDGNFGGDSIFSEDTLAQNGLGATNLKPAPRTPGPSGNNPTEEEERFAEIESRLARGGESMADDNILRHVVTRITDEGLIVEVFSLDGDPLFVDGSDEPTPLLEDLIDLIGEVFGYATNQVAVKGFSRAYPVVLLQNPAWSNSLNWSEKARSMLTRRLAPTRMERVSGHADRSPAVRPPMSIRNDRLEIVLLRSVEA</sequence>
<feature type="transmembrane region" description="Helical" evidence="5">
    <location>
        <begin position="29"/>
        <end position="48"/>
    </location>
</feature>